<dbReference type="Pfam" id="PF09479">
    <property type="entry name" value="Flg_new"/>
    <property type="match status" value="1"/>
</dbReference>
<proteinExistence type="predicted"/>
<comment type="caution">
    <text evidence="3">The sequence shown here is derived from an EMBL/GenBank/DDBJ whole genome shotgun (WGS) entry which is preliminary data.</text>
</comment>
<dbReference type="Proteomes" id="UP000824044">
    <property type="component" value="Unassembled WGS sequence"/>
</dbReference>
<evidence type="ECO:0000256" key="2">
    <source>
        <dbReference type="SAM" id="SignalP"/>
    </source>
</evidence>
<evidence type="ECO:0008006" key="5">
    <source>
        <dbReference type="Google" id="ProtNLM"/>
    </source>
</evidence>
<reference evidence="3" key="1">
    <citation type="journal article" date="2021" name="PeerJ">
        <title>Extensive microbial diversity within the chicken gut microbiome revealed by metagenomics and culture.</title>
        <authorList>
            <person name="Gilroy R."/>
            <person name="Ravi A."/>
            <person name="Getino M."/>
            <person name="Pursley I."/>
            <person name="Horton D.L."/>
            <person name="Alikhan N.F."/>
            <person name="Baker D."/>
            <person name="Gharbi K."/>
            <person name="Hall N."/>
            <person name="Watson M."/>
            <person name="Adriaenssens E.M."/>
            <person name="Foster-Nyarko E."/>
            <person name="Jarju S."/>
            <person name="Secka A."/>
            <person name="Antonio M."/>
            <person name="Oren A."/>
            <person name="Chaudhuri R.R."/>
            <person name="La Ragione R."/>
            <person name="Hildebrand F."/>
            <person name="Pallen M.J."/>
        </authorList>
    </citation>
    <scope>NUCLEOTIDE SEQUENCE</scope>
    <source>
        <strain evidence="3">CHK33-5263</strain>
    </source>
</reference>
<protein>
    <recommendedName>
        <fullName evidence="5">Bacterial repeat domain-containing protein</fullName>
    </recommendedName>
</protein>
<dbReference type="AlphaFoldDB" id="A0A9D2DW82"/>
<sequence>MKRFKWIVSAVTLTLALGLVAFTACTTPEEDETTFTVTYCDGTTVLRTEEVEEGGYATYWEPEDKDGMEFSDWYVDAGLNRVFDFETEAITADRNLYAGYVTVGSEDTRTWAIVGNGQGDILSSSAWGTVITDIHMLEKTEGENEFTITLDLYEDDQFQFATDTSWMNQRGYGYIPLADRTMTVDGQEVTPFSGGGGIGETADKQSNIIVDYPGNYTFTLATYPDEDYYDENVNSGQVSISNFDTITYEYNGPAAELSSTVTEYYIKGANITQWADIYNPSTQMTRVGTTYTLSVYLTAGDQFMFTSLVVDRATGESTVGTSYLRGTNLDEASQTLFTDYSNNMTPAADGLYTFTYDASTQVLSVTFDGTAELAEYDYYLDGEFGASDSVCEWGSYPNTDGDYTYAFTEQSDGTYLLEGVQLTAGNQIVLRGFEPGETPTNGGQAVSYNYQYYRGTDGTVEAADAENENYNILVVTAGTYNIEFDAYAKIISITPADMQHTVYIKGSFVEGWKITDDNGVLIDDYKLTETSDGVFEITMTITDEMVANGATWQAGLQLDTTTGSDGTFVGVSSLGEDAADNANALFRPASGNNLTCTTAGTYRFVYDWESGELNIYAVTSA</sequence>
<dbReference type="PROSITE" id="PS51257">
    <property type="entry name" value="PROKAR_LIPOPROTEIN"/>
    <property type="match status" value="1"/>
</dbReference>
<dbReference type="Gene3D" id="2.60.40.4270">
    <property type="entry name" value="Listeria-Bacteroides repeat domain"/>
    <property type="match status" value="1"/>
</dbReference>
<evidence type="ECO:0000256" key="1">
    <source>
        <dbReference type="ARBA" id="ARBA00004196"/>
    </source>
</evidence>
<dbReference type="InterPro" id="IPR042229">
    <property type="entry name" value="Listeria/Bacterioides_rpt_sf"/>
</dbReference>
<evidence type="ECO:0000313" key="3">
    <source>
        <dbReference type="EMBL" id="HIZ24159.1"/>
    </source>
</evidence>
<feature type="chain" id="PRO_5038342169" description="Bacterial repeat domain-containing protein" evidence="2">
    <location>
        <begin position="24"/>
        <end position="621"/>
    </location>
</feature>
<reference evidence="3" key="2">
    <citation type="submission" date="2021-04" db="EMBL/GenBank/DDBJ databases">
        <authorList>
            <person name="Gilroy R."/>
        </authorList>
    </citation>
    <scope>NUCLEOTIDE SEQUENCE</scope>
    <source>
        <strain evidence="3">CHK33-5263</strain>
    </source>
</reference>
<dbReference type="EMBL" id="DXBS01000037">
    <property type="protein sequence ID" value="HIZ24159.1"/>
    <property type="molecule type" value="Genomic_DNA"/>
</dbReference>
<dbReference type="Gene3D" id="2.60.40.3620">
    <property type="match status" value="3"/>
</dbReference>
<name>A0A9D2DW82_9FIRM</name>
<comment type="subcellular location">
    <subcellularLocation>
        <location evidence="1">Cell envelope</location>
    </subcellularLocation>
</comment>
<keyword evidence="2" id="KW-0732">Signal</keyword>
<evidence type="ECO:0000313" key="4">
    <source>
        <dbReference type="Proteomes" id="UP000824044"/>
    </source>
</evidence>
<gene>
    <name evidence="3" type="ORF">H9812_01600</name>
</gene>
<dbReference type="InterPro" id="IPR013378">
    <property type="entry name" value="InlB-like_B-rpt"/>
</dbReference>
<feature type="signal peptide" evidence="2">
    <location>
        <begin position="1"/>
        <end position="23"/>
    </location>
</feature>
<accession>A0A9D2DW82</accession>
<organism evidence="3 4">
    <name type="scientific">Candidatus Gallimonas intestinigallinarum</name>
    <dbReference type="NCBI Taxonomy" id="2838604"/>
    <lineage>
        <taxon>Bacteria</taxon>
        <taxon>Bacillati</taxon>
        <taxon>Bacillota</taxon>
        <taxon>Clostridia</taxon>
        <taxon>Candidatus Gallimonas</taxon>
    </lineage>
</organism>